<dbReference type="InterPro" id="IPR035985">
    <property type="entry name" value="Ubiquitin-activating_enz"/>
</dbReference>
<dbReference type="AlphaFoldDB" id="H8I606"/>
<dbReference type="Pfam" id="PF00899">
    <property type="entry name" value="ThiF"/>
    <property type="match status" value="1"/>
</dbReference>
<dbReference type="InterPro" id="IPR045886">
    <property type="entry name" value="ThiF/MoeB/HesA"/>
</dbReference>
<dbReference type="PANTHER" id="PTHR10953:SF102">
    <property type="entry name" value="ADENYLYLTRANSFERASE AND SULFURTRANSFERASE MOCS3"/>
    <property type="match status" value="1"/>
</dbReference>
<gene>
    <name evidence="3" type="ordered locus">Mtc_1488</name>
</gene>
<keyword evidence="4" id="KW-1185">Reference proteome</keyword>
<dbReference type="GeneID" id="11971620"/>
<sequence length="247" mass="27425">MTHERDLTDYDLVRYDRQIMLRGIGEEGQRKLKGTRVFVAGCGGLGSPVAYYLAAAGFGSLVLADMDIVDLSNLNRQILHWDSNIGEKKVKSAYEKLAQLNPEIEVNPLDMEIDELNVYEVTKGCDVIVDCLDNFEARYLLNRASLKHGIPFIHASIWGMEGRVTTFVPGKTPCLECIFPKAPPQEKFPVLGATAGVLGAIQVTEAAKVVLGIGEPLLSRLLVYDGEYMQFHEVRLERNPECPACRI</sequence>
<dbReference type="SUPFAM" id="SSF69572">
    <property type="entry name" value="Activating enzymes of the ubiquitin-like proteins"/>
    <property type="match status" value="1"/>
</dbReference>
<dbReference type="CDD" id="cd00757">
    <property type="entry name" value="ThiF_MoeB_HesA_family"/>
    <property type="match status" value="1"/>
</dbReference>
<protein>
    <submittedName>
        <fullName evidence="3">ThiF/MoeB sulfur transfer protein</fullName>
    </submittedName>
</protein>
<dbReference type="Gene3D" id="3.40.50.720">
    <property type="entry name" value="NAD(P)-binding Rossmann-like Domain"/>
    <property type="match status" value="1"/>
</dbReference>
<evidence type="ECO:0000313" key="4">
    <source>
        <dbReference type="Proteomes" id="UP000005233"/>
    </source>
</evidence>
<dbReference type="eggNOG" id="arCOG01676">
    <property type="taxonomic scope" value="Archaea"/>
</dbReference>
<dbReference type="FunFam" id="3.40.50.720:FF:000080">
    <property type="entry name" value="Thiazole biosynthesis adenylyltransferase ThiF"/>
    <property type="match status" value="1"/>
</dbReference>
<dbReference type="EMBL" id="CP003243">
    <property type="protein sequence ID" value="AFD00240.1"/>
    <property type="molecule type" value="Genomic_DNA"/>
</dbReference>
<dbReference type="STRING" id="1041930.Mtc_1488"/>
<accession>H8I606</accession>
<dbReference type="HOGENOM" id="CLU_013325_10_4_2"/>
<evidence type="ECO:0000256" key="1">
    <source>
        <dbReference type="ARBA" id="ARBA00009919"/>
    </source>
</evidence>
<proteinExistence type="inferred from homology"/>
<name>H8I606_METCZ</name>
<dbReference type="Proteomes" id="UP000005233">
    <property type="component" value="Chromosome"/>
</dbReference>
<reference evidence="3 4" key="1">
    <citation type="journal article" date="2012" name="J. Bacteriol.">
        <title>Complete genome sequence of a thermophilic methanogen, Methanocella conradii HZ254, isolated from Chinese rice field soil.</title>
        <authorList>
            <person name="Lu Z."/>
            <person name="Lu Y."/>
        </authorList>
    </citation>
    <scope>NUCLEOTIDE SEQUENCE [LARGE SCALE GENOMIC DNA]</scope>
    <source>
        <strain evidence="4">DSM 24694 / JCM 17849 / CGMCC 1.5162 / HZ254</strain>
    </source>
</reference>
<dbReference type="GO" id="GO:0008641">
    <property type="term" value="F:ubiquitin-like modifier activating enzyme activity"/>
    <property type="evidence" value="ECO:0007669"/>
    <property type="project" value="InterPro"/>
</dbReference>
<dbReference type="KEGG" id="mez:Mtc_1488"/>
<dbReference type="InterPro" id="IPR000594">
    <property type="entry name" value="ThiF_NAD_FAD-bd"/>
</dbReference>
<feature type="domain" description="THIF-type NAD/FAD binding fold" evidence="2">
    <location>
        <begin position="15"/>
        <end position="244"/>
    </location>
</feature>
<comment type="similarity">
    <text evidence="1">Belongs to the HesA/MoeB/ThiF family.</text>
</comment>
<dbReference type="GO" id="GO:0005737">
    <property type="term" value="C:cytoplasm"/>
    <property type="evidence" value="ECO:0007669"/>
    <property type="project" value="TreeGrafter"/>
</dbReference>
<dbReference type="OrthoDB" id="7915at2157"/>
<dbReference type="GO" id="GO:0016779">
    <property type="term" value="F:nucleotidyltransferase activity"/>
    <property type="evidence" value="ECO:0007669"/>
    <property type="project" value="TreeGrafter"/>
</dbReference>
<organism evidence="3 4">
    <name type="scientific">Methanocella conradii (strain DSM 24694 / JCM 17849 / CGMCC 1.5162 / HZ254)</name>
    <dbReference type="NCBI Taxonomy" id="1041930"/>
    <lineage>
        <taxon>Archaea</taxon>
        <taxon>Methanobacteriati</taxon>
        <taxon>Methanobacteriota</taxon>
        <taxon>Stenosarchaea group</taxon>
        <taxon>Methanomicrobia</taxon>
        <taxon>Methanocellales</taxon>
        <taxon>Methanocellaceae</taxon>
        <taxon>Methanocella</taxon>
    </lineage>
</organism>
<evidence type="ECO:0000259" key="2">
    <source>
        <dbReference type="Pfam" id="PF00899"/>
    </source>
</evidence>
<dbReference type="RefSeq" id="WP_014406071.1">
    <property type="nucleotide sequence ID" value="NC_017034.1"/>
</dbReference>
<dbReference type="PANTHER" id="PTHR10953">
    <property type="entry name" value="UBIQUITIN-ACTIVATING ENZYME E1"/>
    <property type="match status" value="1"/>
</dbReference>
<evidence type="ECO:0000313" key="3">
    <source>
        <dbReference type="EMBL" id="AFD00240.1"/>
    </source>
</evidence>
<dbReference type="GO" id="GO:0004792">
    <property type="term" value="F:thiosulfate-cyanide sulfurtransferase activity"/>
    <property type="evidence" value="ECO:0007669"/>
    <property type="project" value="TreeGrafter"/>
</dbReference>